<dbReference type="NCBIfam" id="NF003441">
    <property type="entry name" value="PRK04974.1"/>
    <property type="match status" value="1"/>
</dbReference>
<evidence type="ECO:0000256" key="7">
    <source>
        <dbReference type="ARBA" id="ARBA00022475"/>
    </source>
</evidence>
<keyword evidence="11 16" id="KW-0472">Membrane</keyword>
<keyword evidence="12 16" id="KW-0594">Phospholipid biosynthesis</keyword>
<dbReference type="GO" id="GO:0016024">
    <property type="term" value="P:CDP-diacylglycerol biosynthetic process"/>
    <property type="evidence" value="ECO:0007669"/>
    <property type="project" value="UniProtKB-UniRule"/>
</dbReference>
<evidence type="ECO:0000256" key="11">
    <source>
        <dbReference type="ARBA" id="ARBA00023136"/>
    </source>
</evidence>
<evidence type="ECO:0000256" key="14">
    <source>
        <dbReference type="ARBA" id="ARBA00023315"/>
    </source>
</evidence>
<reference evidence="18 19" key="1">
    <citation type="submission" date="2018-06" db="EMBL/GenBank/DDBJ databases">
        <authorList>
            <consortium name="Pathogen Informatics"/>
            <person name="Doyle S."/>
        </authorList>
    </citation>
    <scope>NUCLEOTIDE SEQUENCE [LARGE SCALE GENOMIC DNA]</scope>
    <source>
        <strain evidence="18 19">NCTC8256</strain>
    </source>
</reference>
<evidence type="ECO:0000256" key="2">
    <source>
        <dbReference type="ARBA" id="ARBA00004765"/>
    </source>
</evidence>
<dbReference type="PANTHER" id="PTHR12563:SF17">
    <property type="entry name" value="DIHYDROXYACETONE PHOSPHATE ACYLTRANSFERASE"/>
    <property type="match status" value="1"/>
</dbReference>
<dbReference type="InterPro" id="IPR028354">
    <property type="entry name" value="GPAT_PlsB"/>
</dbReference>
<dbReference type="InterPro" id="IPR041728">
    <property type="entry name" value="GPAT/DHAPAT_LPLAT"/>
</dbReference>
<dbReference type="Pfam" id="PF19277">
    <property type="entry name" value="GPAT_C"/>
    <property type="match status" value="1"/>
</dbReference>
<dbReference type="GO" id="GO:0004366">
    <property type="term" value="F:glycerol-3-phosphate O-acyltransferase activity"/>
    <property type="evidence" value="ECO:0007669"/>
    <property type="project" value="UniProtKB-UniRule"/>
</dbReference>
<sequence>MTGYNRNSLNFLISLHRICIINQRLYIVYVRLATNLLQITEFTIKHTGKKQVYSGGTRPGIGARYFSPHYVCLAIQLKSDLLTLRAQCLAHDLPDPLEPLEIDGALLPRYVFIHGGPRVFTYYTPKEESVKLFHDYLDLHRSNPALDVQMVPVSVMFGRAPGREKGEENPPLRMLNGVQKFFAISWLGRDSFVRFSPSVSLRRMADEHGTDKIIAQKLARVARMHFARQRLAAVGPRLPARQDLFNKLLASKAIARAVEDEARSKKISHEKAQQNAIALMEEIAANFSYEMIRLTDRILGFTWNRLYQGINVHNAERVRQLAHDGHEIVYVPCHRSHMDYLLLSYVLYHQGLVPPHIAAGINLNFWPAGPIFRRLGAFFIRRTFKGNKLYSTVFREYLGELFSRGYSVEYFVEGGRSRTGRLLDPKTGTLSMTIQAMLRGGTRPITLVPIYIGYEHVMEVGTYAKELRGATKEKESLPQMLKGLSKLRNLGQGYVNFGEPMPLMTYLNQHVPEWRESIDPIEAIRPAWLTPTVNSIAADLMVRINNAGAANAMNLCCTALLASRQRSLTREQLTEQLDCYLDLMRNVPYSTDSTVPAASAGELIAHALQMNKFEVEKDTIGDIIILPREQAVLMTYYRNNIAHMLIMPSLMAAIITQHRRISRDALQQHVEALYPMLKAELFLRWEREELASVIDALASEMQRQGLITLQDDELHINPTHSRTLQLLAAGARETLQRYAITFWLLSANPSINRSTLEKESRTVAQRLSVLHGINAPEFFDKAVFSSLVLTLRDEGYISDTGDAEPAETMKIYQMLADLITSDVRLTIESATQGE</sequence>
<evidence type="ECO:0000313" key="18">
    <source>
        <dbReference type="EMBL" id="SUH11705.1"/>
    </source>
</evidence>
<proteinExistence type="inferred from homology"/>
<comment type="subcellular location">
    <subcellularLocation>
        <location evidence="1 16">Cell membrane</location>
        <topology evidence="1 16">Peripheral membrane protein</topology>
        <orientation evidence="1 16">Cytoplasmic side</orientation>
    </subcellularLocation>
</comment>
<dbReference type="AlphaFoldDB" id="A0A379VYF9"/>
<accession>A0A379VYF9</accession>
<dbReference type="Pfam" id="PF01553">
    <property type="entry name" value="Acyltransferase"/>
    <property type="match status" value="1"/>
</dbReference>
<keyword evidence="14 16" id="KW-0012">Acyltransferase</keyword>
<evidence type="ECO:0000256" key="15">
    <source>
        <dbReference type="ARBA" id="ARBA00048427"/>
    </source>
</evidence>
<keyword evidence="7 16" id="KW-1003">Cell membrane</keyword>
<evidence type="ECO:0000256" key="6">
    <source>
        <dbReference type="ARBA" id="ARBA00013432"/>
    </source>
</evidence>
<evidence type="ECO:0000256" key="8">
    <source>
        <dbReference type="ARBA" id="ARBA00022516"/>
    </source>
</evidence>
<dbReference type="InterPro" id="IPR002123">
    <property type="entry name" value="Plipid/glycerol_acylTrfase"/>
</dbReference>
<evidence type="ECO:0000256" key="3">
    <source>
        <dbReference type="ARBA" id="ARBA00005189"/>
    </source>
</evidence>
<keyword evidence="10 16" id="KW-0443">Lipid metabolism</keyword>
<comment type="pathway">
    <text evidence="3">Lipid metabolism.</text>
</comment>
<name>A0A379VYF9_SALET</name>
<dbReference type="NCBIfam" id="TIGR03703">
    <property type="entry name" value="plsB"/>
    <property type="match status" value="1"/>
</dbReference>
<evidence type="ECO:0000256" key="16">
    <source>
        <dbReference type="HAMAP-Rule" id="MF_00393"/>
    </source>
</evidence>
<dbReference type="GO" id="GO:0005886">
    <property type="term" value="C:plasma membrane"/>
    <property type="evidence" value="ECO:0007669"/>
    <property type="project" value="UniProtKB-SubCell"/>
</dbReference>
<dbReference type="Proteomes" id="UP000254346">
    <property type="component" value="Unassembled WGS sequence"/>
</dbReference>
<dbReference type="EC" id="2.3.1.15" evidence="5 16"/>
<evidence type="ECO:0000256" key="12">
    <source>
        <dbReference type="ARBA" id="ARBA00023209"/>
    </source>
</evidence>
<dbReference type="SUPFAM" id="SSF69593">
    <property type="entry name" value="Glycerol-3-phosphate (1)-acyltransferase"/>
    <property type="match status" value="1"/>
</dbReference>
<comment type="similarity">
    <text evidence="4 16">Belongs to the GPAT/DAPAT family.</text>
</comment>
<keyword evidence="9 16" id="KW-0808">Transferase</keyword>
<evidence type="ECO:0000313" key="19">
    <source>
        <dbReference type="Proteomes" id="UP000254346"/>
    </source>
</evidence>
<evidence type="ECO:0000256" key="4">
    <source>
        <dbReference type="ARBA" id="ARBA00007937"/>
    </source>
</evidence>
<evidence type="ECO:0000256" key="10">
    <source>
        <dbReference type="ARBA" id="ARBA00023098"/>
    </source>
</evidence>
<comment type="domain">
    <text evidence="16">The HXXXXD motif is essential for acyltransferase activity and may constitute the binding site for the phosphate moiety of the glycerol-3-phosphate.</text>
</comment>
<dbReference type="CDD" id="cd07993">
    <property type="entry name" value="LPLAT_DHAPAT-like"/>
    <property type="match status" value="1"/>
</dbReference>
<evidence type="ECO:0000256" key="1">
    <source>
        <dbReference type="ARBA" id="ARBA00004413"/>
    </source>
</evidence>
<protein>
    <recommendedName>
        <fullName evidence="6 16">Glycerol-3-phosphate acyltransferase</fullName>
        <shortName evidence="16">GPAT</shortName>
        <ecNumber evidence="5 16">2.3.1.15</ecNumber>
    </recommendedName>
</protein>
<keyword evidence="8 16" id="KW-0444">Lipid biosynthesis</keyword>
<dbReference type="EMBL" id="UGXR01000001">
    <property type="protein sequence ID" value="SUH11705.1"/>
    <property type="molecule type" value="Genomic_DNA"/>
</dbReference>
<dbReference type="PIRSF" id="PIRSF000437">
    <property type="entry name" value="GPAT_DHAPAT"/>
    <property type="match status" value="1"/>
</dbReference>
<dbReference type="PIRSF" id="PIRSF500064">
    <property type="entry name" value="GPAT"/>
    <property type="match status" value="1"/>
</dbReference>
<feature type="domain" description="Phospholipid/glycerol acyltransferase" evidence="17">
    <location>
        <begin position="328"/>
        <end position="455"/>
    </location>
</feature>
<evidence type="ECO:0000256" key="9">
    <source>
        <dbReference type="ARBA" id="ARBA00022679"/>
    </source>
</evidence>
<dbReference type="HAMAP" id="MF_00393">
    <property type="entry name" value="Glyc3P_acyltrans"/>
    <property type="match status" value="1"/>
</dbReference>
<comment type="catalytic activity">
    <reaction evidence="15 16">
        <text>sn-glycerol 3-phosphate + an acyl-CoA = a 1-acyl-sn-glycero-3-phosphate + CoA</text>
        <dbReference type="Rhea" id="RHEA:15325"/>
        <dbReference type="ChEBI" id="CHEBI:57287"/>
        <dbReference type="ChEBI" id="CHEBI:57597"/>
        <dbReference type="ChEBI" id="CHEBI:57970"/>
        <dbReference type="ChEBI" id="CHEBI:58342"/>
        <dbReference type="EC" id="2.3.1.15"/>
    </reaction>
</comment>
<organism evidence="18 19">
    <name type="scientific">Salmonella enterica I</name>
    <dbReference type="NCBI Taxonomy" id="59201"/>
    <lineage>
        <taxon>Bacteria</taxon>
        <taxon>Pseudomonadati</taxon>
        <taxon>Pseudomonadota</taxon>
        <taxon>Gammaproteobacteria</taxon>
        <taxon>Enterobacterales</taxon>
        <taxon>Enterobacteriaceae</taxon>
        <taxon>Salmonella</taxon>
    </lineage>
</organism>
<dbReference type="UniPathway" id="UPA00557">
    <property type="reaction ID" value="UER00612"/>
</dbReference>
<evidence type="ECO:0000256" key="5">
    <source>
        <dbReference type="ARBA" id="ARBA00013113"/>
    </source>
</evidence>
<feature type="short sequence motif" description="HXXXXD motif" evidence="16">
    <location>
        <begin position="333"/>
        <end position="338"/>
    </location>
</feature>
<dbReference type="SMART" id="SM00563">
    <property type="entry name" value="PlsC"/>
    <property type="match status" value="1"/>
</dbReference>
<comment type="pathway">
    <text evidence="2 16">Phospholipid metabolism; CDP-diacylglycerol biosynthesis; CDP-diacylglycerol from sn-glycerol 3-phosphate: step 1/3.</text>
</comment>
<dbReference type="GO" id="GO:0006631">
    <property type="term" value="P:fatty acid metabolic process"/>
    <property type="evidence" value="ECO:0007669"/>
    <property type="project" value="TreeGrafter"/>
</dbReference>
<evidence type="ECO:0000256" key="13">
    <source>
        <dbReference type="ARBA" id="ARBA00023264"/>
    </source>
</evidence>
<dbReference type="InterPro" id="IPR045520">
    <property type="entry name" value="GPAT/DHAPAT_C"/>
</dbReference>
<evidence type="ECO:0000259" key="17">
    <source>
        <dbReference type="SMART" id="SM00563"/>
    </source>
</evidence>
<dbReference type="PANTHER" id="PTHR12563">
    <property type="entry name" value="GLYCEROL-3-PHOSPHATE ACYLTRANSFERASE"/>
    <property type="match status" value="1"/>
</dbReference>
<keyword evidence="13 16" id="KW-1208">Phospholipid metabolism</keyword>
<dbReference type="InterPro" id="IPR022284">
    <property type="entry name" value="GPAT/DHAPAT"/>
</dbReference>
<gene>
    <name evidence="16 18" type="primary">plsB</name>
    <name evidence="18" type="ORF">NCTC8256_05760</name>
</gene>